<comment type="similarity">
    <text evidence="1">Belongs to the dynein heavy chain family.</text>
</comment>
<dbReference type="AlphaFoldDB" id="G4TS19"/>
<dbReference type="Pfam" id="PF08385">
    <property type="entry name" value="DHC_N1"/>
    <property type="match status" value="1"/>
</dbReference>
<dbReference type="GO" id="GO:0045505">
    <property type="term" value="F:dynein intermediate chain binding"/>
    <property type="evidence" value="ECO:0007669"/>
    <property type="project" value="InterPro"/>
</dbReference>
<dbReference type="EMBL" id="CAFZ01000280">
    <property type="protein sequence ID" value="CCA74112.1"/>
    <property type="molecule type" value="Genomic_DNA"/>
</dbReference>
<dbReference type="InterPro" id="IPR013594">
    <property type="entry name" value="Dynein_heavy_tail"/>
</dbReference>
<feature type="region of interest" description="Disordered" evidence="2">
    <location>
        <begin position="1"/>
        <end position="39"/>
    </location>
</feature>
<dbReference type="InterPro" id="IPR026983">
    <property type="entry name" value="DHC"/>
</dbReference>
<comment type="caution">
    <text evidence="4">The sequence shown here is derived from an EMBL/GenBank/DDBJ whole genome shotgun (WGS) entry which is preliminary data.</text>
</comment>
<sequence length="1194" mass="136368">MDVASPPLQSGFPNGHASPGVNGLDHLNGSSVDGPATSTPAAAPLPFDASTFRDYLLALLPPVLGATPSELEDGIFSDPDFEERVTQFATQPGGPLYVAKISDELHDETTTPNYRYSLASSLAYTPSNVTTLALIKRVPSLDSTVPMASQIQILNLFGDEDTPYESLHAVVSQAVKPWFDAFVGTRHGVRDSDSKIGIPNAKKKFAELELSLFHLQQNVEIPETHLIIHPVIQKAVDAAREAKIHIDTSIIPEAYLNDSTFLNTLQSHVNGWIKAIQTVTKLSRDVKAGTASQEINFWLSLERALEAIDAQLQSEEIKLVMECLRKAKRFLATVSFMADTGLKDGMERSRKYNQLMKDFPLDELLSATDLEKIQDSLGLIFNHLNSRLRRVAYPIHRALPLVEAISRDFNDTILRVLTSHRLIYQPYETFEKLMNTTVSVFKSWDDYVKDFTNVARDVTRKRSEKFIPIKINPAHAKLAERVRYLRDWRRQHEQLAVTTAPTKGLGGISGPGIGSELGGVNMEEEVKEAYEIVKNIDILDVSVEGTEIWVTAENAYNERIARVENQIIARLKDRLGTARNANEMFRVFSKFNALFVRPKIRGAIQEYQTQLIDSVKEDLKHLHNKFKTQYRYSEAYHMSQMRDLPPIAGAVIWARQIERQLTTYMKRVEDVLGKGWELYAEGQKLQTESTAFRKKLDTRPIYEAWLQDINRREMSVTGRLFEIVKLRGGGYQLAVNFDPQIITLFKEVRNLLWLGFQVPHSINNMAKDAKRVYPHAVSLMETVRTYGQTLHLVEENLVIEMLVAEYRNEAQGMVSRGMTLRWDFFVGAYDTHRYLPGGGIDGRENRHIAFVREFASVVSIFQDKANSLVNSYKEINRLIEDLSTCPYTFEAFSDLIGKIQAAIDRLNLEGYANLENWVAELDDRIAGILAQRLVHILQVWCTEFDKTDDGEQRREPVLRDNKQRRIEKRKEEKGPDGDMTLTPIIHEIRIQNQVIFLDPPIEYARDFWFKQLHEWLGVVCRLRRIQSSRYEIGLQIQESSSVELTYTFLLTRFTDGTLEKAFGLIENKVQQIKDYVSKWLQFQSLWDLEAEYVFNRLGDSLANWQQLLTEIKRTRSTFDTSETQRSFGVAVIDYEQVQARVNAKYDSWQRDILSRFGVKLGNAMKEMHAAILKARHDLEHQSIEGLTSGAPRRV</sequence>
<evidence type="ECO:0000259" key="3">
    <source>
        <dbReference type="Pfam" id="PF08385"/>
    </source>
</evidence>
<evidence type="ECO:0000313" key="4">
    <source>
        <dbReference type="EMBL" id="CCA74112.1"/>
    </source>
</evidence>
<dbReference type="GO" id="GO:0007018">
    <property type="term" value="P:microtubule-based movement"/>
    <property type="evidence" value="ECO:0007669"/>
    <property type="project" value="InterPro"/>
</dbReference>
<dbReference type="eggNOG" id="KOG3595">
    <property type="taxonomic scope" value="Eukaryota"/>
</dbReference>
<feature type="compositionally biased region" description="Basic and acidic residues" evidence="2">
    <location>
        <begin position="951"/>
        <end position="976"/>
    </location>
</feature>
<feature type="region of interest" description="Disordered" evidence="2">
    <location>
        <begin position="951"/>
        <end position="978"/>
    </location>
</feature>
<feature type="domain" description="Dynein heavy chain tail" evidence="3">
    <location>
        <begin position="262"/>
        <end position="823"/>
    </location>
</feature>
<dbReference type="PANTHER" id="PTHR46532">
    <property type="entry name" value="MALE FERTILITY FACTOR KL5"/>
    <property type="match status" value="1"/>
</dbReference>
<keyword evidence="5" id="KW-1185">Reference proteome</keyword>
<dbReference type="OMA" id="NQYDTAR"/>
<reference evidence="4 5" key="1">
    <citation type="journal article" date="2011" name="PLoS Pathog.">
        <title>Endophytic Life Strategies Decoded by Genome and Transcriptome Analyses of the Mutualistic Root Symbiont Piriformospora indica.</title>
        <authorList>
            <person name="Zuccaro A."/>
            <person name="Lahrmann U."/>
            <person name="Guldener U."/>
            <person name="Langen G."/>
            <person name="Pfiffi S."/>
            <person name="Biedenkopf D."/>
            <person name="Wong P."/>
            <person name="Samans B."/>
            <person name="Grimm C."/>
            <person name="Basiewicz M."/>
            <person name="Murat C."/>
            <person name="Martin F."/>
            <person name="Kogel K.H."/>
        </authorList>
    </citation>
    <scope>NUCLEOTIDE SEQUENCE [LARGE SCALE GENOMIC DNA]</scope>
    <source>
        <strain evidence="4 5">DSM 11827</strain>
    </source>
</reference>
<evidence type="ECO:0000256" key="1">
    <source>
        <dbReference type="ARBA" id="ARBA00008887"/>
    </source>
</evidence>
<accession>G4TS19</accession>
<dbReference type="HOGENOM" id="CLU_000038_8_0_1"/>
<dbReference type="InParanoid" id="G4TS19"/>
<dbReference type="GO" id="GO:0051959">
    <property type="term" value="F:dynein light intermediate chain binding"/>
    <property type="evidence" value="ECO:0007669"/>
    <property type="project" value="InterPro"/>
</dbReference>
<dbReference type="Proteomes" id="UP000007148">
    <property type="component" value="Unassembled WGS sequence"/>
</dbReference>
<protein>
    <submittedName>
        <fullName evidence="4">Related to cytoplasmic dynein heavy chain 1</fullName>
    </submittedName>
</protein>
<proteinExistence type="inferred from homology"/>
<dbReference type="STRING" id="1109443.G4TS19"/>
<dbReference type="GO" id="GO:0005858">
    <property type="term" value="C:axonemal dynein complex"/>
    <property type="evidence" value="ECO:0007669"/>
    <property type="project" value="TreeGrafter"/>
</dbReference>
<dbReference type="OrthoDB" id="447173at2759"/>
<name>G4TS19_SERID</name>
<gene>
    <name evidence="4" type="ORF">PIIN_08066</name>
</gene>
<evidence type="ECO:0000256" key="2">
    <source>
        <dbReference type="SAM" id="MobiDB-lite"/>
    </source>
</evidence>
<dbReference type="PANTHER" id="PTHR46532:SF4">
    <property type="entry name" value="AAA+ ATPASE DOMAIN-CONTAINING PROTEIN"/>
    <property type="match status" value="1"/>
</dbReference>
<evidence type="ECO:0000313" key="5">
    <source>
        <dbReference type="Proteomes" id="UP000007148"/>
    </source>
</evidence>
<organism evidence="4 5">
    <name type="scientific">Serendipita indica (strain DSM 11827)</name>
    <name type="common">Root endophyte fungus</name>
    <name type="synonym">Piriformospora indica</name>
    <dbReference type="NCBI Taxonomy" id="1109443"/>
    <lineage>
        <taxon>Eukaryota</taxon>
        <taxon>Fungi</taxon>
        <taxon>Dikarya</taxon>
        <taxon>Basidiomycota</taxon>
        <taxon>Agaricomycotina</taxon>
        <taxon>Agaricomycetes</taxon>
        <taxon>Sebacinales</taxon>
        <taxon>Serendipitaceae</taxon>
        <taxon>Serendipita</taxon>
    </lineage>
</organism>